<dbReference type="InterPro" id="IPR000515">
    <property type="entry name" value="MetI-like"/>
</dbReference>
<evidence type="ECO:0000256" key="7">
    <source>
        <dbReference type="RuleBase" id="RU363032"/>
    </source>
</evidence>
<feature type="transmembrane region" description="Helical" evidence="7">
    <location>
        <begin position="66"/>
        <end position="91"/>
    </location>
</feature>
<feature type="transmembrane region" description="Helical" evidence="7">
    <location>
        <begin position="7"/>
        <end position="28"/>
    </location>
</feature>
<keyword evidence="4 7" id="KW-0812">Transmembrane</keyword>
<feature type="transmembrane region" description="Helical" evidence="7">
    <location>
        <begin position="135"/>
        <end position="154"/>
    </location>
</feature>
<dbReference type="SUPFAM" id="SSF161098">
    <property type="entry name" value="MetI-like"/>
    <property type="match status" value="1"/>
</dbReference>
<comment type="similarity">
    <text evidence="7">Belongs to the binding-protein-dependent transport system permease family.</text>
</comment>
<keyword evidence="6 7" id="KW-0472">Membrane</keyword>
<sequence length="272" mass="28792">MRTRPNYAAGAAAFVWLLIIGVPLYALLNTALQPPSKYTGKGPLGLPTALTFDNFGTVLDSGFLQYIWNTVFVAAGTVAIVLALGIPISYAVVRGRGWYSRGVFRLFLLGLAIPSQAVIIPLFLIVNDLGFYDTLWGIILPTAAFALPVSVLVLSGGMRDISTELYEAMALDGASPARSLLTLVVPMSKSAIATTSVFAALQAWNGFLFPLIMTQSDDTKLVTLGLYNFVSQYGANVPALLAAVLLSAAPILVVYLFARRALVAGLMGAGGK</sequence>
<feature type="transmembrane region" description="Helical" evidence="7">
    <location>
        <begin position="233"/>
        <end position="258"/>
    </location>
</feature>
<accession>A0ABZ1H160</accession>
<gene>
    <name evidence="9" type="ORF">OHB35_03070</name>
</gene>
<comment type="subcellular location">
    <subcellularLocation>
        <location evidence="1 7">Cell membrane</location>
        <topology evidence="1 7">Multi-pass membrane protein</topology>
    </subcellularLocation>
</comment>
<organism evidence="9 10">
    <name type="scientific">Streptomyces phaeochromogenes</name>
    <dbReference type="NCBI Taxonomy" id="1923"/>
    <lineage>
        <taxon>Bacteria</taxon>
        <taxon>Bacillati</taxon>
        <taxon>Actinomycetota</taxon>
        <taxon>Actinomycetes</taxon>
        <taxon>Kitasatosporales</taxon>
        <taxon>Streptomycetaceae</taxon>
        <taxon>Streptomyces</taxon>
        <taxon>Streptomyces phaeochromogenes group</taxon>
    </lineage>
</organism>
<dbReference type="Proteomes" id="UP001340816">
    <property type="component" value="Chromosome"/>
</dbReference>
<name>A0ABZ1H160_STRPH</name>
<feature type="transmembrane region" description="Helical" evidence="7">
    <location>
        <begin position="103"/>
        <end position="123"/>
    </location>
</feature>
<evidence type="ECO:0000256" key="6">
    <source>
        <dbReference type="ARBA" id="ARBA00023136"/>
    </source>
</evidence>
<proteinExistence type="inferred from homology"/>
<dbReference type="Gene3D" id="1.10.3720.10">
    <property type="entry name" value="MetI-like"/>
    <property type="match status" value="1"/>
</dbReference>
<evidence type="ECO:0000259" key="8">
    <source>
        <dbReference type="PROSITE" id="PS50928"/>
    </source>
</evidence>
<dbReference type="Pfam" id="PF00528">
    <property type="entry name" value="BPD_transp_1"/>
    <property type="match status" value="1"/>
</dbReference>
<protein>
    <submittedName>
        <fullName evidence="9">Carbohydrate ABC transporter permease</fullName>
    </submittedName>
</protein>
<evidence type="ECO:0000256" key="2">
    <source>
        <dbReference type="ARBA" id="ARBA00022448"/>
    </source>
</evidence>
<dbReference type="PANTHER" id="PTHR43744">
    <property type="entry name" value="ABC TRANSPORTER PERMEASE PROTEIN MG189-RELATED-RELATED"/>
    <property type="match status" value="1"/>
</dbReference>
<dbReference type="PROSITE" id="PS50928">
    <property type="entry name" value="ABC_TM1"/>
    <property type="match status" value="1"/>
</dbReference>
<evidence type="ECO:0000313" key="10">
    <source>
        <dbReference type="Proteomes" id="UP001340816"/>
    </source>
</evidence>
<feature type="domain" description="ABC transmembrane type-1" evidence="8">
    <location>
        <begin position="67"/>
        <end position="258"/>
    </location>
</feature>
<keyword evidence="5 7" id="KW-1133">Transmembrane helix</keyword>
<dbReference type="PANTHER" id="PTHR43744:SF12">
    <property type="entry name" value="ABC TRANSPORTER PERMEASE PROTEIN MG189-RELATED"/>
    <property type="match status" value="1"/>
</dbReference>
<evidence type="ECO:0000313" key="9">
    <source>
        <dbReference type="EMBL" id="WSD12268.1"/>
    </source>
</evidence>
<evidence type="ECO:0000256" key="5">
    <source>
        <dbReference type="ARBA" id="ARBA00022989"/>
    </source>
</evidence>
<dbReference type="RefSeq" id="WP_326757714.1">
    <property type="nucleotide sequence ID" value="NZ_CP109135.1"/>
</dbReference>
<evidence type="ECO:0000256" key="4">
    <source>
        <dbReference type="ARBA" id="ARBA00022692"/>
    </source>
</evidence>
<dbReference type="InterPro" id="IPR035906">
    <property type="entry name" value="MetI-like_sf"/>
</dbReference>
<reference evidence="9 10" key="1">
    <citation type="submission" date="2022-10" db="EMBL/GenBank/DDBJ databases">
        <title>The complete genomes of actinobacterial strains from the NBC collection.</title>
        <authorList>
            <person name="Joergensen T.S."/>
            <person name="Alvarez Arevalo M."/>
            <person name="Sterndorff E.B."/>
            <person name="Faurdal D."/>
            <person name="Vuksanovic O."/>
            <person name="Mourched A.-S."/>
            <person name="Charusanti P."/>
            <person name="Shaw S."/>
            <person name="Blin K."/>
            <person name="Weber T."/>
        </authorList>
    </citation>
    <scope>NUCLEOTIDE SEQUENCE [LARGE SCALE GENOMIC DNA]</scope>
    <source>
        <strain evidence="9 10">NBC 01752</strain>
    </source>
</reference>
<evidence type="ECO:0000256" key="3">
    <source>
        <dbReference type="ARBA" id="ARBA00022475"/>
    </source>
</evidence>
<evidence type="ECO:0000256" key="1">
    <source>
        <dbReference type="ARBA" id="ARBA00004651"/>
    </source>
</evidence>
<dbReference type="EMBL" id="CP109135">
    <property type="protein sequence ID" value="WSD12268.1"/>
    <property type="molecule type" value="Genomic_DNA"/>
</dbReference>
<keyword evidence="3" id="KW-1003">Cell membrane</keyword>
<keyword evidence="10" id="KW-1185">Reference proteome</keyword>
<dbReference type="CDD" id="cd06261">
    <property type="entry name" value="TM_PBP2"/>
    <property type="match status" value="1"/>
</dbReference>
<keyword evidence="2 7" id="KW-0813">Transport</keyword>